<accession>A0A7G9YFL1</accession>
<protein>
    <submittedName>
        <fullName evidence="1">Uncharacterized protein</fullName>
    </submittedName>
</protein>
<dbReference type="EMBL" id="MT631217">
    <property type="protein sequence ID" value="QNO46795.1"/>
    <property type="molecule type" value="Genomic_DNA"/>
</dbReference>
<gene>
    <name evidence="1" type="ORF">DEIDBPHB_00044</name>
</gene>
<dbReference type="AlphaFoldDB" id="A0A7G9YFL1"/>
<evidence type="ECO:0000313" key="1">
    <source>
        <dbReference type="EMBL" id="QNO46795.1"/>
    </source>
</evidence>
<sequence>MDKTALIEQDLQEGKDLIEALDETEFEVDASLWFYSSDSDEWRLLIASPFVEENGPRKSYGFIRSVLTRPSPPSGISLKNISVLSPKHHLIKLLKTTIHTGPDMAGIRFTRNVINNTLIEDAYIYRIL</sequence>
<proteinExistence type="predicted"/>
<reference evidence="1" key="1">
    <citation type="submission" date="2020-06" db="EMBL/GenBank/DDBJ databases">
        <title>Unique genomic features of the anaerobic methanotrophic archaea.</title>
        <authorList>
            <person name="Chadwick G.L."/>
            <person name="Skennerton C.T."/>
            <person name="Laso-Perez R."/>
            <person name="Leu A.O."/>
            <person name="Speth D.R."/>
            <person name="Yu H."/>
            <person name="Morgan-Lang C."/>
            <person name="Hatzenpichler R."/>
            <person name="Goudeau D."/>
            <person name="Malmstrom R."/>
            <person name="Brazelton W.J."/>
            <person name="Woyke T."/>
            <person name="Hallam S.J."/>
            <person name="Tyson G.W."/>
            <person name="Wegener G."/>
            <person name="Boetius A."/>
            <person name="Orphan V."/>
        </authorList>
    </citation>
    <scope>NUCLEOTIDE SEQUENCE</scope>
</reference>
<organism evidence="1">
    <name type="scientific">Candidatus Methanogaster sp. ANME-2c ERB4</name>
    <dbReference type="NCBI Taxonomy" id="2759911"/>
    <lineage>
        <taxon>Archaea</taxon>
        <taxon>Methanobacteriati</taxon>
        <taxon>Methanobacteriota</taxon>
        <taxon>Stenosarchaea group</taxon>
        <taxon>Methanomicrobia</taxon>
        <taxon>Methanosarcinales</taxon>
        <taxon>ANME-2 cluster</taxon>
        <taxon>Candidatus Methanogasteraceae</taxon>
        <taxon>Candidatus Methanogaster</taxon>
    </lineage>
</organism>
<name>A0A7G9YFL1_9EURY</name>